<name>T2MB06_HYDVU</name>
<feature type="region of interest" description="Disordered" evidence="1">
    <location>
        <begin position="512"/>
        <end position="531"/>
    </location>
</feature>
<dbReference type="InterPro" id="IPR007714">
    <property type="entry name" value="CFA20_dom"/>
</dbReference>
<organism evidence="3">
    <name type="scientific">Hydra vulgaris</name>
    <name type="common">Hydra</name>
    <name type="synonym">Hydra attenuata</name>
    <dbReference type="NCBI Taxonomy" id="6087"/>
    <lineage>
        <taxon>Eukaryota</taxon>
        <taxon>Metazoa</taxon>
        <taxon>Cnidaria</taxon>
        <taxon>Hydrozoa</taxon>
        <taxon>Hydroidolina</taxon>
        <taxon>Anthoathecata</taxon>
        <taxon>Aplanulata</taxon>
        <taxon>Hydridae</taxon>
        <taxon>Hydra</taxon>
    </lineage>
</organism>
<sequence length="769" mass="86887">MFKNDYQGGSFVELFAVVGKDPLSKLKVSSSGVTKEFCNEIRSYLINIEGEPATTHISFPKSSKQSLHAIQQYLVFQLFIYSKRSLSVEITILNQLSCKKRIIFSSNNREVVITPLYAKLPLSFVKVNSWCNLCFDLEKIVMSSFEGSRFSVIDSIVLSANCRLKRLFTLKERPDCTEDMPKNISLPDDIDVFTQVIDSFSFIESNTKLNSSVKKNLHINISNSHLAFGYRIRNQSESTAGEIFTDRQVKTSNIRNQSIGSLTEHPLKAFALDGSGINQTKKVSVPEDNKETADSNNIVSSTKLFIQPRPPKEVAGKVRRPRVKSADLSAATKTKNPLPALSKSADSRSRGESSCNSENGMLNTVQKFKTPSNSVSLFNNELKSSENTLNKQFRSKSLTILPDIKKSVSQTKEHSFSTLLLADDIFEDDYLQKCLKSNCNDALTHSSCSNSTNSDLLYSSRPHSVLTQRSHKNSETCLENIAECAVQKSSKNSILFSKENNLSTQVVCSEDKNTNDANMSNKHDSSEDLKNTNKNINVNKIQISNNSSILDLSEENLVLHNSRFETEEENEKLNKTYNVAQLTNQVEDKNQVILEKILPGNLNEELKDSKLQRKVDKLPKYNPVRESYESETMSWLNSSINKSSQFPIKTDWSPKQMLRKKLEEHLGSFFQNSKEVDSDDGFSDDSDDTTFAERPLMCNHRYQDEIKSLDLSAAMPDTPQVGEQSRSKNQDLNNNSILGRKDEEFLDLLFDPVLNCYYDPKTEKYYELS</sequence>
<evidence type="ECO:0000259" key="2">
    <source>
        <dbReference type="Pfam" id="PF05018"/>
    </source>
</evidence>
<proteinExistence type="evidence at transcript level"/>
<dbReference type="PANTHER" id="PTHR12458">
    <property type="entry name" value="ORF PROTEIN"/>
    <property type="match status" value="1"/>
</dbReference>
<dbReference type="Pfam" id="PF05018">
    <property type="entry name" value="CFA20_dom"/>
    <property type="match status" value="1"/>
</dbReference>
<gene>
    <name evidence="3" type="primary">C3orf67</name>
</gene>
<feature type="region of interest" description="Disordered" evidence="1">
    <location>
        <begin position="281"/>
        <end position="359"/>
    </location>
</feature>
<dbReference type="OrthoDB" id="10261083at2759"/>
<dbReference type="OMA" id="KSHIAFG"/>
<accession>T2MB06</accession>
<reference evidence="3" key="1">
    <citation type="journal article" date="2013" name="Genome Biol. Evol.">
        <title>Punctuated emergences of genetic and phenotypic innovations in eumetazoan, bilaterian, euteleostome, and hominidae ancestors.</title>
        <authorList>
            <person name="Wenger Y."/>
            <person name="Galliot B."/>
        </authorList>
    </citation>
    <scope>NUCLEOTIDE SEQUENCE</scope>
    <source>
        <tissue evidence="3">Whole animals</tissue>
    </source>
</reference>
<dbReference type="KEGG" id="hmg:100203183"/>
<feature type="compositionally biased region" description="Polar residues" evidence="1">
    <location>
        <begin position="294"/>
        <end position="304"/>
    </location>
</feature>
<evidence type="ECO:0000256" key="1">
    <source>
        <dbReference type="SAM" id="MobiDB-lite"/>
    </source>
</evidence>
<dbReference type="EMBL" id="HAAD01003024">
    <property type="protein sequence ID" value="CDG69256.1"/>
    <property type="molecule type" value="mRNA"/>
</dbReference>
<evidence type="ECO:0000313" key="3">
    <source>
        <dbReference type="EMBL" id="CDG69256.1"/>
    </source>
</evidence>
<feature type="compositionally biased region" description="Basic and acidic residues" evidence="1">
    <location>
        <begin position="284"/>
        <end position="293"/>
    </location>
</feature>
<dbReference type="AlphaFoldDB" id="T2MB06"/>
<feature type="compositionally biased region" description="Basic and acidic residues" evidence="1">
    <location>
        <begin position="521"/>
        <end position="531"/>
    </location>
</feature>
<dbReference type="InterPro" id="IPR040441">
    <property type="entry name" value="CFA20/CFAP20DC"/>
</dbReference>
<protein>
    <submittedName>
        <fullName evidence="3">Uncharacterized protein C3orf67</fullName>
    </submittedName>
</protein>
<feature type="domain" description="CFA20" evidence="2">
    <location>
        <begin position="1"/>
        <end position="182"/>
    </location>
</feature>
<feature type="region of interest" description="Disordered" evidence="1">
    <location>
        <begin position="715"/>
        <end position="735"/>
    </location>
</feature>